<proteinExistence type="predicted"/>
<comment type="caution">
    <text evidence="1">The sequence shown here is derived from an EMBL/GenBank/DDBJ whole genome shotgun (WGS) entry which is preliminary data.</text>
</comment>
<protein>
    <submittedName>
        <fullName evidence="1">Uncharacterized protein</fullName>
    </submittedName>
</protein>
<reference evidence="1" key="2">
    <citation type="journal article" date="2024" name="Plant">
        <title>Genomic evolution and insights into agronomic trait innovations of Sesamum species.</title>
        <authorList>
            <person name="Miao H."/>
            <person name="Wang L."/>
            <person name="Qu L."/>
            <person name="Liu H."/>
            <person name="Sun Y."/>
            <person name="Le M."/>
            <person name="Wang Q."/>
            <person name="Wei S."/>
            <person name="Zheng Y."/>
            <person name="Lin W."/>
            <person name="Duan Y."/>
            <person name="Cao H."/>
            <person name="Xiong S."/>
            <person name="Wang X."/>
            <person name="Wei L."/>
            <person name="Li C."/>
            <person name="Ma Q."/>
            <person name="Ju M."/>
            <person name="Zhao R."/>
            <person name="Li G."/>
            <person name="Mu C."/>
            <person name="Tian Q."/>
            <person name="Mei H."/>
            <person name="Zhang T."/>
            <person name="Gao T."/>
            <person name="Zhang H."/>
        </authorList>
    </citation>
    <scope>NUCLEOTIDE SEQUENCE</scope>
    <source>
        <strain evidence="1">KEN1</strain>
    </source>
</reference>
<accession>A0AAW2WFI4</accession>
<dbReference type="AlphaFoldDB" id="A0AAW2WFI4"/>
<organism evidence="1">
    <name type="scientific">Sesamum latifolium</name>
    <dbReference type="NCBI Taxonomy" id="2727402"/>
    <lineage>
        <taxon>Eukaryota</taxon>
        <taxon>Viridiplantae</taxon>
        <taxon>Streptophyta</taxon>
        <taxon>Embryophyta</taxon>
        <taxon>Tracheophyta</taxon>
        <taxon>Spermatophyta</taxon>
        <taxon>Magnoliopsida</taxon>
        <taxon>eudicotyledons</taxon>
        <taxon>Gunneridae</taxon>
        <taxon>Pentapetalae</taxon>
        <taxon>asterids</taxon>
        <taxon>lamiids</taxon>
        <taxon>Lamiales</taxon>
        <taxon>Pedaliaceae</taxon>
        <taxon>Sesamum</taxon>
    </lineage>
</organism>
<gene>
    <name evidence="1" type="ORF">Slati_2374500</name>
</gene>
<name>A0AAW2WFI4_9LAMI</name>
<dbReference type="EMBL" id="JACGWN010000008">
    <property type="protein sequence ID" value="KAL0438915.1"/>
    <property type="molecule type" value="Genomic_DNA"/>
</dbReference>
<evidence type="ECO:0000313" key="1">
    <source>
        <dbReference type="EMBL" id="KAL0438915.1"/>
    </source>
</evidence>
<reference evidence="1" key="1">
    <citation type="submission" date="2020-06" db="EMBL/GenBank/DDBJ databases">
        <authorList>
            <person name="Li T."/>
            <person name="Hu X."/>
            <person name="Zhang T."/>
            <person name="Song X."/>
            <person name="Zhang H."/>
            <person name="Dai N."/>
            <person name="Sheng W."/>
            <person name="Hou X."/>
            <person name="Wei L."/>
        </authorList>
    </citation>
    <scope>NUCLEOTIDE SEQUENCE</scope>
    <source>
        <strain evidence="1">KEN1</strain>
        <tissue evidence="1">Leaf</tissue>
    </source>
</reference>
<sequence length="146" mass="15989">MPENMSTDGGGRPQVLAVGNLSGFIGWSYSTTQAGEVRRRTEMTQITAAAWLKTEEKRANDVGGAALQDSGWAAGVRGYRRTDARLLAFGRRCCYCGQTAGCGRAAATVGEKEEEATLLWFVNDNCIWAILQEKMGQHKNNTHIWC</sequence>